<dbReference type="AlphaFoldDB" id="A0A8S4RL25"/>
<evidence type="ECO:0000313" key="2">
    <source>
        <dbReference type="EMBL" id="CAH2238769.1"/>
    </source>
</evidence>
<feature type="region of interest" description="Disordered" evidence="1">
    <location>
        <begin position="75"/>
        <end position="97"/>
    </location>
</feature>
<keyword evidence="3" id="KW-1185">Reference proteome</keyword>
<proteinExistence type="predicted"/>
<dbReference type="OrthoDB" id="6727025at2759"/>
<accession>A0A8S4RL25</accession>
<evidence type="ECO:0000313" key="3">
    <source>
        <dbReference type="Proteomes" id="UP000838756"/>
    </source>
</evidence>
<organism evidence="2 3">
    <name type="scientific">Pararge aegeria aegeria</name>
    <dbReference type="NCBI Taxonomy" id="348720"/>
    <lineage>
        <taxon>Eukaryota</taxon>
        <taxon>Metazoa</taxon>
        <taxon>Ecdysozoa</taxon>
        <taxon>Arthropoda</taxon>
        <taxon>Hexapoda</taxon>
        <taxon>Insecta</taxon>
        <taxon>Pterygota</taxon>
        <taxon>Neoptera</taxon>
        <taxon>Endopterygota</taxon>
        <taxon>Lepidoptera</taxon>
        <taxon>Glossata</taxon>
        <taxon>Ditrysia</taxon>
        <taxon>Papilionoidea</taxon>
        <taxon>Nymphalidae</taxon>
        <taxon>Satyrinae</taxon>
        <taxon>Satyrini</taxon>
        <taxon>Parargina</taxon>
        <taxon>Pararge</taxon>
    </lineage>
</organism>
<comment type="caution">
    <text evidence="2">The sequence shown here is derived from an EMBL/GenBank/DDBJ whole genome shotgun (WGS) entry which is preliminary data.</text>
</comment>
<gene>
    <name evidence="2" type="primary">jg11649</name>
    <name evidence="2" type="ORF">PAEG_LOCUS15811</name>
</gene>
<dbReference type="Proteomes" id="UP000838756">
    <property type="component" value="Unassembled WGS sequence"/>
</dbReference>
<evidence type="ECO:0000256" key="1">
    <source>
        <dbReference type="SAM" id="MobiDB-lite"/>
    </source>
</evidence>
<protein>
    <submittedName>
        <fullName evidence="2">Jg11649 protein</fullName>
    </submittedName>
</protein>
<name>A0A8S4RL25_9NEOP</name>
<dbReference type="EMBL" id="CAKXAJ010025389">
    <property type="protein sequence ID" value="CAH2238769.1"/>
    <property type="molecule type" value="Genomic_DNA"/>
</dbReference>
<reference evidence="2" key="1">
    <citation type="submission" date="2022-03" db="EMBL/GenBank/DDBJ databases">
        <authorList>
            <person name="Lindestad O."/>
        </authorList>
    </citation>
    <scope>NUCLEOTIDE SEQUENCE</scope>
</reference>
<sequence length="137" mass="15600">MPASSFNLYHMHDAKINFEAMRPAPVCTDTKMVMGHCQKIHISTNCYYGYHDAKGSERVHEDADCEMVELSHAVDTKATQSPLSNQKKRSADHGTYPQTKRLRKEGMVPTPQNYNPCLLRPTHNNPDLSRCLMVHMI</sequence>